<proteinExistence type="predicted"/>
<evidence type="ECO:0000256" key="3">
    <source>
        <dbReference type="ARBA" id="ARBA00023163"/>
    </source>
</evidence>
<dbReference type="Gene3D" id="1.10.10.10">
    <property type="entry name" value="Winged helix-like DNA-binding domain superfamily/Winged helix DNA-binding domain"/>
    <property type="match status" value="1"/>
</dbReference>
<sequence>MAPPQHGFAAAGKIERCLHERFRMPSDTPRHSDPLDTPDPQPTGHPIVEIDAAAGTEPTEAERDTLIAAFELTDVASHLLRRAHFRAEAMFMEHFQDEDITPRQKALLITVCKHPGATQNQLGDYIALDRNSLADMVNRMVRKGYLKRMRAAGDGRAYAVHITDAGFALLQRVLPRDKLVEEAIIGVLPDEYRALFMKCLKIVAGVQV</sequence>
<evidence type="ECO:0000256" key="2">
    <source>
        <dbReference type="ARBA" id="ARBA00023125"/>
    </source>
</evidence>
<dbReference type="InterPro" id="IPR000835">
    <property type="entry name" value="HTH_MarR-typ"/>
</dbReference>
<feature type="region of interest" description="Disordered" evidence="4">
    <location>
        <begin position="19"/>
        <end position="47"/>
    </location>
</feature>
<dbReference type="GO" id="GO:0003677">
    <property type="term" value="F:DNA binding"/>
    <property type="evidence" value="ECO:0007669"/>
    <property type="project" value="UniProtKB-KW"/>
</dbReference>
<organism evidence="6 7">
    <name type="scientific">Pigmentiphaga litoralis</name>
    <dbReference type="NCBI Taxonomy" id="516702"/>
    <lineage>
        <taxon>Bacteria</taxon>
        <taxon>Pseudomonadati</taxon>
        <taxon>Pseudomonadota</taxon>
        <taxon>Betaproteobacteria</taxon>
        <taxon>Burkholderiales</taxon>
        <taxon>Alcaligenaceae</taxon>
        <taxon>Pigmentiphaga</taxon>
    </lineage>
</organism>
<dbReference type="PRINTS" id="PR00598">
    <property type="entry name" value="HTHMARR"/>
</dbReference>
<dbReference type="PROSITE" id="PS50995">
    <property type="entry name" value="HTH_MARR_2"/>
    <property type="match status" value="1"/>
</dbReference>
<feature type="domain" description="HTH marR-type" evidence="5">
    <location>
        <begin position="73"/>
        <end position="205"/>
    </location>
</feature>
<evidence type="ECO:0000256" key="1">
    <source>
        <dbReference type="ARBA" id="ARBA00023015"/>
    </source>
</evidence>
<evidence type="ECO:0000256" key="4">
    <source>
        <dbReference type="SAM" id="MobiDB-lite"/>
    </source>
</evidence>
<dbReference type="SUPFAM" id="SSF46785">
    <property type="entry name" value="Winged helix' DNA-binding domain"/>
    <property type="match status" value="1"/>
</dbReference>
<dbReference type="Pfam" id="PF12802">
    <property type="entry name" value="MarR_2"/>
    <property type="match status" value="1"/>
</dbReference>
<keyword evidence="3" id="KW-0804">Transcription</keyword>
<protein>
    <submittedName>
        <fullName evidence="6">DNA-binding MarR family transcriptional regulator</fullName>
    </submittedName>
</protein>
<dbReference type="GO" id="GO:0003700">
    <property type="term" value="F:DNA-binding transcription factor activity"/>
    <property type="evidence" value="ECO:0007669"/>
    <property type="project" value="InterPro"/>
</dbReference>
<dbReference type="EMBL" id="JACBYR010000001">
    <property type="protein sequence ID" value="NYE82934.1"/>
    <property type="molecule type" value="Genomic_DNA"/>
</dbReference>
<dbReference type="PANTHER" id="PTHR42756:SF1">
    <property type="entry name" value="TRANSCRIPTIONAL REPRESSOR OF EMRAB OPERON"/>
    <property type="match status" value="1"/>
</dbReference>
<evidence type="ECO:0000313" key="7">
    <source>
        <dbReference type="Proteomes" id="UP000542125"/>
    </source>
</evidence>
<name>A0A7Y9LKG7_9BURK</name>
<dbReference type="SMART" id="SM00347">
    <property type="entry name" value="HTH_MARR"/>
    <property type="match status" value="1"/>
</dbReference>
<dbReference type="PANTHER" id="PTHR42756">
    <property type="entry name" value="TRANSCRIPTIONAL REGULATOR, MARR"/>
    <property type="match status" value="1"/>
</dbReference>
<accession>A0A7Y9LKG7</accession>
<evidence type="ECO:0000259" key="5">
    <source>
        <dbReference type="PROSITE" id="PS50995"/>
    </source>
</evidence>
<keyword evidence="7" id="KW-1185">Reference proteome</keyword>
<comment type="caution">
    <text evidence="6">The sequence shown here is derived from an EMBL/GenBank/DDBJ whole genome shotgun (WGS) entry which is preliminary data.</text>
</comment>
<dbReference type="RefSeq" id="WP_373563331.1">
    <property type="nucleotide sequence ID" value="NZ_JACBYR010000001.1"/>
</dbReference>
<dbReference type="AlphaFoldDB" id="A0A7Y9LKG7"/>
<keyword evidence="2 6" id="KW-0238">DNA-binding</keyword>
<feature type="compositionally biased region" description="Basic and acidic residues" evidence="4">
    <location>
        <begin position="19"/>
        <end position="34"/>
    </location>
</feature>
<dbReference type="InterPro" id="IPR036390">
    <property type="entry name" value="WH_DNA-bd_sf"/>
</dbReference>
<dbReference type="InterPro" id="IPR036388">
    <property type="entry name" value="WH-like_DNA-bd_sf"/>
</dbReference>
<keyword evidence="1" id="KW-0805">Transcription regulation</keyword>
<gene>
    <name evidence="6" type="ORF">FHW18_002205</name>
</gene>
<evidence type="ECO:0000313" key="6">
    <source>
        <dbReference type="EMBL" id="NYE82934.1"/>
    </source>
</evidence>
<dbReference type="Proteomes" id="UP000542125">
    <property type="component" value="Unassembled WGS sequence"/>
</dbReference>
<reference evidence="6 7" key="1">
    <citation type="submission" date="2020-07" db="EMBL/GenBank/DDBJ databases">
        <title>Genomic Encyclopedia of Type Strains, Phase IV (KMG-V): Genome sequencing to study the core and pangenomes of soil and plant-associated prokaryotes.</title>
        <authorList>
            <person name="Whitman W."/>
        </authorList>
    </citation>
    <scope>NUCLEOTIDE SEQUENCE [LARGE SCALE GENOMIC DNA]</scope>
    <source>
        <strain evidence="6 7">SAS40</strain>
    </source>
</reference>